<dbReference type="AlphaFoldDB" id="A0A1R4IUT6"/>
<dbReference type="RefSeq" id="WP_087136295.1">
    <property type="nucleotide sequence ID" value="NZ_FUKR01000022.1"/>
</dbReference>
<proteinExistence type="predicted"/>
<reference evidence="3" key="1">
    <citation type="submission" date="2017-02" db="EMBL/GenBank/DDBJ databases">
        <authorList>
            <person name="Dridi B."/>
        </authorList>
    </citation>
    <scope>NUCLEOTIDE SEQUENCE [LARGE SCALE GENOMIC DNA]</scope>
    <source>
        <strain evidence="3">EB411</strain>
    </source>
</reference>
<sequence length="225" mass="23242">MRSPVGAAPASAPPAVALTRVLVGAAVIAILLLTYGLARAGGEASPIDFFGYFTNLTSLLAAIILILTGTAGLARRPAPPWLTLCRAVATSCLIIVAVVYNVLVPGTGSAPPWVSVVLHGAFPAIALLDWLFVGDRPRLPWSRLWVVLPYPLLWLAVTLVRGATDGWVPYGFLLPERGATSLALHVSGLLAALLVAGSAVWGASRLPGLSAERAHPADAAPAPSP</sequence>
<keyword evidence="1" id="KW-1133">Transmembrane helix</keyword>
<feature type="transmembrane region" description="Helical" evidence="1">
    <location>
        <begin position="182"/>
        <end position="203"/>
    </location>
</feature>
<feature type="transmembrane region" description="Helical" evidence="1">
    <location>
        <begin position="81"/>
        <end position="100"/>
    </location>
</feature>
<dbReference type="EMBL" id="FUKR01000022">
    <property type="protein sequence ID" value="SJN23083.1"/>
    <property type="molecule type" value="Genomic_DNA"/>
</dbReference>
<evidence type="ECO:0000256" key="1">
    <source>
        <dbReference type="SAM" id="Phobius"/>
    </source>
</evidence>
<keyword evidence="3" id="KW-1185">Reference proteome</keyword>
<dbReference type="NCBIfam" id="NF038065">
    <property type="entry name" value="Pr6Pr"/>
    <property type="match status" value="1"/>
</dbReference>
<accession>A0A1R4IUT6</accession>
<protein>
    <submittedName>
        <fullName evidence="2">Integral membrane protein</fullName>
    </submittedName>
</protein>
<keyword evidence="1" id="KW-0812">Transmembrane</keyword>
<feature type="transmembrane region" description="Helical" evidence="1">
    <location>
        <begin position="21"/>
        <end position="38"/>
    </location>
</feature>
<name>A0A1R4IUT6_9MICO</name>
<gene>
    <name evidence="2" type="ORF">FM119_03470</name>
</gene>
<dbReference type="OrthoDB" id="9809977at2"/>
<feature type="transmembrane region" description="Helical" evidence="1">
    <location>
        <begin position="112"/>
        <end position="132"/>
    </location>
</feature>
<dbReference type="Proteomes" id="UP000196778">
    <property type="component" value="Unassembled WGS sequence"/>
</dbReference>
<keyword evidence="1" id="KW-0472">Membrane</keyword>
<dbReference type="InterPro" id="IPR049713">
    <property type="entry name" value="Pr6Pr-like"/>
</dbReference>
<evidence type="ECO:0000313" key="3">
    <source>
        <dbReference type="Proteomes" id="UP000196778"/>
    </source>
</evidence>
<evidence type="ECO:0000313" key="2">
    <source>
        <dbReference type="EMBL" id="SJN23083.1"/>
    </source>
</evidence>
<feature type="transmembrane region" description="Helical" evidence="1">
    <location>
        <begin position="50"/>
        <end position="74"/>
    </location>
</feature>
<organism evidence="2 3">
    <name type="scientific">Mycetocola reblochoni REB411</name>
    <dbReference type="NCBI Taxonomy" id="1255698"/>
    <lineage>
        <taxon>Bacteria</taxon>
        <taxon>Bacillati</taxon>
        <taxon>Actinomycetota</taxon>
        <taxon>Actinomycetes</taxon>
        <taxon>Micrococcales</taxon>
        <taxon>Microbacteriaceae</taxon>
        <taxon>Mycetocola</taxon>
    </lineage>
</organism>